<dbReference type="AlphaFoldDB" id="A0A0H4PJQ5"/>
<dbReference type="PRINTS" id="PR00081">
    <property type="entry name" value="GDHRDH"/>
</dbReference>
<dbReference type="SUPFAM" id="SSF51735">
    <property type="entry name" value="NAD(P)-binding Rossmann-fold domains"/>
    <property type="match status" value="1"/>
</dbReference>
<dbReference type="KEGG" id="camu:CA2015_3927"/>
<dbReference type="InterPro" id="IPR036291">
    <property type="entry name" value="NAD(P)-bd_dom_sf"/>
</dbReference>
<dbReference type="OrthoDB" id="9810734at2"/>
<dbReference type="GO" id="GO:0016020">
    <property type="term" value="C:membrane"/>
    <property type="evidence" value="ECO:0007669"/>
    <property type="project" value="TreeGrafter"/>
</dbReference>
<dbReference type="PRINTS" id="PR00080">
    <property type="entry name" value="SDRFAMILY"/>
</dbReference>
<dbReference type="RefSeq" id="WP_048643411.1">
    <property type="nucleotide sequence ID" value="NZ_CAXBGM010000048.1"/>
</dbReference>
<proteinExistence type="inferred from homology"/>
<dbReference type="GO" id="GO:0016491">
    <property type="term" value="F:oxidoreductase activity"/>
    <property type="evidence" value="ECO:0007669"/>
    <property type="project" value="UniProtKB-KW"/>
</dbReference>
<dbReference type="PANTHER" id="PTHR44196:SF1">
    <property type="entry name" value="DEHYDROGENASE_REDUCTASE SDR FAMILY MEMBER 7B"/>
    <property type="match status" value="1"/>
</dbReference>
<dbReference type="EMBL" id="CP012040">
    <property type="protein sequence ID" value="AKP53290.1"/>
    <property type="molecule type" value="Genomic_DNA"/>
</dbReference>
<evidence type="ECO:0000313" key="5">
    <source>
        <dbReference type="Proteomes" id="UP000036520"/>
    </source>
</evidence>
<gene>
    <name evidence="4" type="ORF">CA2015_3927</name>
</gene>
<dbReference type="PATRIC" id="fig|320787.5.peg.4298"/>
<dbReference type="Pfam" id="PF00106">
    <property type="entry name" value="adh_short"/>
    <property type="match status" value="1"/>
</dbReference>
<dbReference type="Proteomes" id="UP000036520">
    <property type="component" value="Chromosome"/>
</dbReference>
<evidence type="ECO:0000256" key="3">
    <source>
        <dbReference type="RuleBase" id="RU000363"/>
    </source>
</evidence>
<comment type="similarity">
    <text evidence="1 3">Belongs to the short-chain dehydrogenases/reductases (SDR) family.</text>
</comment>
<sequence length="242" mass="26965">MILSGNKVLITGGNKGIGLALAKKFLKLNNQVIITGRNVEDLQAVKQCFPEIHIINCDLATKEGLEKLTQYIKKEHQDLNVLINNAGIQYNHTFAEDPEAIKKIEFETQINFLAPVKLTALLLPILEQNNNAAIVNVSSVLALVPKVVAPIYCANKAGLHIFTKTLRQQLKKVKVFEILPPLVDTAMTKGRGKNKITAEKLVDEFMIAFEKDRYEVRIGKVKLLLFLNRISAGLASRIINKD</sequence>
<organism evidence="4 5">
    <name type="scientific">Cyclobacterium amurskyense</name>
    <dbReference type="NCBI Taxonomy" id="320787"/>
    <lineage>
        <taxon>Bacteria</taxon>
        <taxon>Pseudomonadati</taxon>
        <taxon>Bacteroidota</taxon>
        <taxon>Cytophagia</taxon>
        <taxon>Cytophagales</taxon>
        <taxon>Cyclobacteriaceae</taxon>
        <taxon>Cyclobacterium</taxon>
    </lineage>
</organism>
<evidence type="ECO:0000313" key="4">
    <source>
        <dbReference type="EMBL" id="AKP53290.1"/>
    </source>
</evidence>
<keyword evidence="2" id="KW-0560">Oxidoreductase</keyword>
<reference evidence="4 5" key="1">
    <citation type="submission" date="2015-07" db="EMBL/GenBank/DDBJ databases">
        <authorList>
            <person name="Kim K.M."/>
        </authorList>
    </citation>
    <scope>NUCLEOTIDE SEQUENCE [LARGE SCALE GENOMIC DNA]</scope>
    <source>
        <strain evidence="4 5">KCTC 12363</strain>
    </source>
</reference>
<protein>
    <submittedName>
        <fullName evidence="4">Putative oxidoreductase dltE</fullName>
    </submittedName>
</protein>
<dbReference type="Gene3D" id="3.40.50.720">
    <property type="entry name" value="NAD(P)-binding Rossmann-like Domain"/>
    <property type="match status" value="1"/>
</dbReference>
<name>A0A0H4PJQ5_9BACT</name>
<accession>A0A0H4PJQ5</accession>
<dbReference type="InterPro" id="IPR002347">
    <property type="entry name" value="SDR_fam"/>
</dbReference>
<evidence type="ECO:0000256" key="2">
    <source>
        <dbReference type="ARBA" id="ARBA00023002"/>
    </source>
</evidence>
<evidence type="ECO:0000256" key="1">
    <source>
        <dbReference type="ARBA" id="ARBA00006484"/>
    </source>
</evidence>
<dbReference type="PANTHER" id="PTHR44196">
    <property type="entry name" value="DEHYDROGENASE/REDUCTASE SDR FAMILY MEMBER 7B"/>
    <property type="match status" value="1"/>
</dbReference>
<dbReference type="STRING" id="320787.CA2015_3927"/>
<keyword evidence="5" id="KW-1185">Reference proteome</keyword>